<protein>
    <submittedName>
        <fullName evidence="3">Uncharacterized protein</fullName>
    </submittedName>
</protein>
<reference evidence="3 4" key="1">
    <citation type="submission" date="2017-11" db="EMBL/GenBank/DDBJ databases">
        <title>De-novo sequencing of pomegranate (Punica granatum L.) genome.</title>
        <authorList>
            <person name="Akparov Z."/>
            <person name="Amiraslanov A."/>
            <person name="Hajiyeva S."/>
            <person name="Abbasov M."/>
            <person name="Kaur K."/>
            <person name="Hamwieh A."/>
            <person name="Solovyev V."/>
            <person name="Salamov A."/>
            <person name="Braich B."/>
            <person name="Kosarev P."/>
            <person name="Mahmoud A."/>
            <person name="Hajiyev E."/>
            <person name="Babayeva S."/>
            <person name="Izzatullayeva V."/>
            <person name="Mammadov A."/>
            <person name="Mammadov A."/>
            <person name="Sharifova S."/>
            <person name="Ojaghi J."/>
            <person name="Eynullazada K."/>
            <person name="Bayramov B."/>
            <person name="Abdulazimova A."/>
            <person name="Shahmuradov I."/>
        </authorList>
    </citation>
    <scope>NUCLEOTIDE SEQUENCE [LARGE SCALE GENOMIC DNA]</scope>
    <source>
        <strain evidence="4">cv. AG2017</strain>
        <tissue evidence="3">Leaf</tissue>
    </source>
</reference>
<evidence type="ECO:0000313" key="4">
    <source>
        <dbReference type="Proteomes" id="UP000233551"/>
    </source>
</evidence>
<keyword evidence="2" id="KW-1133">Transmembrane helix</keyword>
<dbReference type="AlphaFoldDB" id="A0A2I0IQQ3"/>
<accession>A0A2I0IQQ3</accession>
<keyword evidence="2" id="KW-0472">Membrane</keyword>
<evidence type="ECO:0000256" key="1">
    <source>
        <dbReference type="SAM" id="MobiDB-lite"/>
    </source>
</evidence>
<dbReference type="Proteomes" id="UP000233551">
    <property type="component" value="Unassembled WGS sequence"/>
</dbReference>
<sequence>MENAREEEVAGAGASGGSWPSCPRSWDAEELRIASGTTSGWLEPVLVRRAETDPVRTYDGTKREKARLWRLGVTALGFQGLLTVSRRWLARRSGDGLLM</sequence>
<keyword evidence="4" id="KW-1185">Reference proteome</keyword>
<name>A0A2I0IQQ3_PUNGR</name>
<organism evidence="3 4">
    <name type="scientific">Punica granatum</name>
    <name type="common">Pomegranate</name>
    <dbReference type="NCBI Taxonomy" id="22663"/>
    <lineage>
        <taxon>Eukaryota</taxon>
        <taxon>Viridiplantae</taxon>
        <taxon>Streptophyta</taxon>
        <taxon>Embryophyta</taxon>
        <taxon>Tracheophyta</taxon>
        <taxon>Spermatophyta</taxon>
        <taxon>Magnoliopsida</taxon>
        <taxon>eudicotyledons</taxon>
        <taxon>Gunneridae</taxon>
        <taxon>Pentapetalae</taxon>
        <taxon>rosids</taxon>
        <taxon>malvids</taxon>
        <taxon>Myrtales</taxon>
        <taxon>Lythraceae</taxon>
        <taxon>Punica</taxon>
    </lineage>
</organism>
<evidence type="ECO:0000313" key="3">
    <source>
        <dbReference type="EMBL" id="PKI46318.1"/>
    </source>
</evidence>
<feature type="transmembrane region" description="Helical" evidence="2">
    <location>
        <begin position="68"/>
        <end position="89"/>
    </location>
</feature>
<keyword evidence="2" id="KW-0812">Transmembrane</keyword>
<feature type="region of interest" description="Disordered" evidence="1">
    <location>
        <begin position="1"/>
        <end position="23"/>
    </location>
</feature>
<comment type="caution">
    <text evidence="3">The sequence shown here is derived from an EMBL/GenBank/DDBJ whole genome shotgun (WGS) entry which is preliminary data.</text>
</comment>
<proteinExistence type="predicted"/>
<gene>
    <name evidence="3" type="ORF">CRG98_033294</name>
</gene>
<evidence type="ECO:0000256" key="2">
    <source>
        <dbReference type="SAM" id="Phobius"/>
    </source>
</evidence>
<dbReference type="EMBL" id="PGOL01002642">
    <property type="protein sequence ID" value="PKI46318.1"/>
    <property type="molecule type" value="Genomic_DNA"/>
</dbReference>